<dbReference type="EMBL" id="AFRT01000524">
    <property type="protein sequence ID" value="ELU43612.1"/>
    <property type="molecule type" value="Genomic_DNA"/>
</dbReference>
<dbReference type="AlphaFoldDB" id="L8X3B5"/>
<keyword evidence="2" id="KW-1185">Reference proteome</keyword>
<dbReference type="Proteomes" id="UP000011668">
    <property type="component" value="Unassembled WGS sequence"/>
</dbReference>
<organism evidence="1 2">
    <name type="scientific">Thanatephorus cucumeris (strain AG1-IA)</name>
    <name type="common">Rice sheath blight fungus</name>
    <name type="synonym">Rhizoctonia solani</name>
    <dbReference type="NCBI Taxonomy" id="983506"/>
    <lineage>
        <taxon>Eukaryota</taxon>
        <taxon>Fungi</taxon>
        <taxon>Dikarya</taxon>
        <taxon>Basidiomycota</taxon>
        <taxon>Agaricomycotina</taxon>
        <taxon>Agaricomycetes</taxon>
        <taxon>Cantharellales</taxon>
        <taxon>Ceratobasidiaceae</taxon>
        <taxon>Rhizoctonia</taxon>
        <taxon>Rhizoctonia solani AG-1</taxon>
    </lineage>
</organism>
<sequence>MPFRSASRSAMFSVDPFTVAPVCLLIARYKFHPHPHPYTGNLDEITFMGPHPTSISSKQCHTH</sequence>
<reference evidence="1 2" key="1">
    <citation type="journal article" date="2013" name="Nat. Commun.">
        <title>The evolution and pathogenic mechanisms of the rice sheath blight pathogen.</title>
        <authorList>
            <person name="Zheng A."/>
            <person name="Lin R."/>
            <person name="Xu L."/>
            <person name="Qin P."/>
            <person name="Tang C."/>
            <person name="Ai P."/>
            <person name="Zhang D."/>
            <person name="Liu Y."/>
            <person name="Sun Z."/>
            <person name="Feng H."/>
            <person name="Wang Y."/>
            <person name="Chen Y."/>
            <person name="Liang X."/>
            <person name="Fu R."/>
            <person name="Li Q."/>
            <person name="Zhang J."/>
            <person name="Yu X."/>
            <person name="Xie Z."/>
            <person name="Ding L."/>
            <person name="Guan P."/>
            <person name="Tang J."/>
            <person name="Liang Y."/>
            <person name="Wang S."/>
            <person name="Deng Q."/>
            <person name="Li S."/>
            <person name="Zhu J."/>
            <person name="Wang L."/>
            <person name="Liu H."/>
            <person name="Li P."/>
        </authorList>
    </citation>
    <scope>NUCLEOTIDE SEQUENCE [LARGE SCALE GENOMIC DNA]</scope>
    <source>
        <strain evidence="2">AG-1 IA</strain>
    </source>
</reference>
<gene>
    <name evidence="1" type="ORF">AG1IA_02355</name>
</gene>
<proteinExistence type="predicted"/>
<evidence type="ECO:0000313" key="2">
    <source>
        <dbReference type="Proteomes" id="UP000011668"/>
    </source>
</evidence>
<evidence type="ECO:0000313" key="1">
    <source>
        <dbReference type="EMBL" id="ELU43612.1"/>
    </source>
</evidence>
<dbReference type="HOGENOM" id="CLU_2887403_0_0_1"/>
<name>L8X3B5_THACA</name>
<protein>
    <submittedName>
        <fullName evidence="1">Uncharacterized protein</fullName>
    </submittedName>
</protein>
<comment type="caution">
    <text evidence="1">The sequence shown here is derived from an EMBL/GenBank/DDBJ whole genome shotgun (WGS) entry which is preliminary data.</text>
</comment>
<accession>L8X3B5</accession>